<evidence type="ECO:0000313" key="11">
    <source>
        <dbReference type="Proteomes" id="UP000055024"/>
    </source>
</evidence>
<protein>
    <recommendedName>
        <fullName evidence="3">legumain</fullName>
        <ecNumber evidence="3">3.4.22.34</ecNumber>
    </recommendedName>
</protein>
<evidence type="ECO:0000256" key="8">
    <source>
        <dbReference type="PIRSR" id="PIRSR019663-1"/>
    </source>
</evidence>
<dbReference type="PRINTS" id="PR00776">
    <property type="entry name" value="HEMOGLOBNASE"/>
</dbReference>
<dbReference type="CDD" id="cd21115">
    <property type="entry name" value="legumain_C"/>
    <property type="match status" value="1"/>
</dbReference>
<evidence type="ECO:0000256" key="1">
    <source>
        <dbReference type="ARBA" id="ARBA00000810"/>
    </source>
</evidence>
<dbReference type="InterPro" id="IPR001096">
    <property type="entry name" value="Peptidase_C13"/>
</dbReference>
<dbReference type="PANTHER" id="PTHR12000:SF42">
    <property type="entry name" value="LEGUMAIN"/>
    <property type="match status" value="1"/>
</dbReference>
<feature type="active site" description="Nucleophile" evidence="8">
    <location>
        <position position="210"/>
    </location>
</feature>
<dbReference type="PIRSF" id="PIRSF019663">
    <property type="entry name" value="Legumain"/>
    <property type="match status" value="1"/>
</dbReference>
<dbReference type="Gene3D" id="1.10.132.130">
    <property type="match status" value="1"/>
</dbReference>
<evidence type="ECO:0000259" key="9">
    <source>
        <dbReference type="Pfam" id="PF20985"/>
    </source>
</evidence>
<keyword evidence="11" id="KW-1185">Reference proteome</keyword>
<feature type="domain" description="Legumain prodomain" evidence="9">
    <location>
        <begin position="365"/>
        <end position="454"/>
    </location>
</feature>
<comment type="catalytic activity">
    <reaction evidence="1">
        <text>Hydrolysis of proteins and small molecule substrates at -Asn-|-Xaa- bonds.</text>
        <dbReference type="EC" id="3.4.22.34"/>
    </reaction>
</comment>
<comment type="similarity">
    <text evidence="2">Belongs to the peptidase C13 family.</text>
</comment>
<dbReference type="OrthoDB" id="192611at2759"/>
<gene>
    <name evidence="10" type="primary">Lgmn</name>
    <name evidence="10" type="ORF">T11_16744</name>
</gene>
<feature type="non-terminal residue" evidence="10">
    <location>
        <position position="1"/>
    </location>
</feature>
<reference evidence="10 11" key="1">
    <citation type="submission" date="2015-01" db="EMBL/GenBank/DDBJ databases">
        <title>Evolution of Trichinella species and genotypes.</title>
        <authorList>
            <person name="Korhonen P.K."/>
            <person name="Edoardo P."/>
            <person name="Giuseppe L.R."/>
            <person name="Gasser R.B."/>
        </authorList>
    </citation>
    <scope>NUCLEOTIDE SEQUENCE [LARGE SCALE GENOMIC DNA]</scope>
    <source>
        <strain evidence="10">ISS1029</strain>
    </source>
</reference>
<organism evidence="10 11">
    <name type="scientific">Trichinella zimbabwensis</name>
    <dbReference type="NCBI Taxonomy" id="268475"/>
    <lineage>
        <taxon>Eukaryota</taxon>
        <taxon>Metazoa</taxon>
        <taxon>Ecdysozoa</taxon>
        <taxon>Nematoda</taxon>
        <taxon>Enoplea</taxon>
        <taxon>Dorylaimia</taxon>
        <taxon>Trichinellida</taxon>
        <taxon>Trichinellidae</taxon>
        <taxon>Trichinella</taxon>
    </lineage>
</organism>
<sequence>LTDECHFTVFYFTGKHFPAKLSKMEIFKSLLLFKLIVIFQTVYANDNIWAVLVSGSNGWYNYRHQADICHAYKVLLEHGVPEKHIIVMSYDDIAKNKYNPLQGKVFNHIQGPEVCNGVKIDYKENDVTPENFINVLLGEEDEMIGIGTGRVLKSGPDDYVFVNFVDHGSDYLLAFPDDANYLHASQLNKTLEKMHQRKMFKNMLLHIEACYSGSMFRNILSNNTKILAMTAANHEESSYACYYDETVATYLGDAFSVTWMEYADGNNIKKIYVLEEFYVVQSLVTSSHVKLYGDLSVQWTRLADYFGNVEINANSATIKSGGLTDAVPSLDVPLEILRRQIQKLTSQLKDNQTISNAINEYDMLKTKRAYLDNFIKHLSEVMANGMVNTNDMMQRMDAELKDLECHEKLINAFTKYCFKFGKNPYALKYSYVFANACIMQLPVHETVEKIKDFCSHDKLYNDIQ</sequence>
<keyword evidence="5" id="KW-0732">Signal</keyword>
<keyword evidence="7" id="KW-0788">Thiol protease</keyword>
<dbReference type="GO" id="GO:0051603">
    <property type="term" value="P:proteolysis involved in protein catabolic process"/>
    <property type="evidence" value="ECO:0007669"/>
    <property type="project" value="TreeGrafter"/>
</dbReference>
<evidence type="ECO:0000256" key="4">
    <source>
        <dbReference type="ARBA" id="ARBA00022670"/>
    </source>
</evidence>
<accession>A0A0V1I7W1</accession>
<keyword evidence="4" id="KW-0645">Protease</keyword>
<feature type="active site" evidence="8">
    <location>
        <position position="167"/>
    </location>
</feature>
<evidence type="ECO:0000313" key="10">
    <source>
        <dbReference type="EMBL" id="KRZ18886.1"/>
    </source>
</evidence>
<dbReference type="FunFam" id="3.40.50.1460:FF:000006">
    <property type="entry name" value="Legumain"/>
    <property type="match status" value="1"/>
</dbReference>
<evidence type="ECO:0000256" key="7">
    <source>
        <dbReference type="ARBA" id="ARBA00022807"/>
    </source>
</evidence>
<proteinExistence type="inferred from homology"/>
<dbReference type="InterPro" id="IPR046427">
    <property type="entry name" value="Legumain_prodom_sf"/>
</dbReference>
<dbReference type="AlphaFoldDB" id="A0A0V1I7W1"/>
<dbReference type="PANTHER" id="PTHR12000">
    <property type="entry name" value="HEMOGLOBINASE FAMILY MEMBER"/>
    <property type="match status" value="1"/>
</dbReference>
<evidence type="ECO:0000256" key="5">
    <source>
        <dbReference type="ARBA" id="ARBA00022729"/>
    </source>
</evidence>
<dbReference type="Proteomes" id="UP000055024">
    <property type="component" value="Unassembled WGS sequence"/>
</dbReference>
<dbReference type="EC" id="3.4.22.34" evidence="3"/>
<name>A0A0V1I7W1_9BILA</name>
<evidence type="ECO:0000256" key="2">
    <source>
        <dbReference type="ARBA" id="ARBA00009941"/>
    </source>
</evidence>
<dbReference type="GO" id="GO:0006624">
    <property type="term" value="P:vacuolar protein processing"/>
    <property type="evidence" value="ECO:0007669"/>
    <property type="project" value="TreeGrafter"/>
</dbReference>
<dbReference type="GO" id="GO:0005773">
    <property type="term" value="C:vacuole"/>
    <property type="evidence" value="ECO:0007669"/>
    <property type="project" value="GOC"/>
</dbReference>
<dbReference type="STRING" id="268475.A0A0V1I7W1"/>
<comment type="caution">
    <text evidence="10">The sequence shown here is derived from an EMBL/GenBank/DDBJ whole genome shotgun (WGS) entry which is preliminary data.</text>
</comment>
<dbReference type="Pfam" id="PF01650">
    <property type="entry name" value="Peptidase_C13"/>
    <property type="match status" value="1"/>
</dbReference>
<dbReference type="Gene3D" id="3.40.50.1460">
    <property type="match status" value="1"/>
</dbReference>
<evidence type="ECO:0000256" key="3">
    <source>
        <dbReference type="ARBA" id="ARBA00012628"/>
    </source>
</evidence>
<keyword evidence="6" id="KW-0378">Hydrolase</keyword>
<dbReference type="EMBL" id="JYDP01000002">
    <property type="protein sequence ID" value="KRZ18886.1"/>
    <property type="molecule type" value="Genomic_DNA"/>
</dbReference>
<evidence type="ECO:0000256" key="6">
    <source>
        <dbReference type="ARBA" id="ARBA00022801"/>
    </source>
</evidence>
<dbReference type="GO" id="GO:0004197">
    <property type="term" value="F:cysteine-type endopeptidase activity"/>
    <property type="evidence" value="ECO:0007669"/>
    <property type="project" value="UniProtKB-EC"/>
</dbReference>
<dbReference type="Pfam" id="PF20985">
    <property type="entry name" value="Legum_prodom"/>
    <property type="match status" value="1"/>
</dbReference>
<dbReference type="InterPro" id="IPR048501">
    <property type="entry name" value="Legum_prodom"/>
</dbReference>